<dbReference type="STRING" id="99883.ENSTNIP00000012513"/>
<evidence type="ECO:0000256" key="3">
    <source>
        <dbReference type="ARBA" id="ARBA00022692"/>
    </source>
</evidence>
<dbReference type="PANTHER" id="PTHR21347:SF0">
    <property type="entry name" value="LIPID SCRAMBLASE CLPTM1L"/>
    <property type="match status" value="1"/>
</dbReference>
<dbReference type="GO" id="GO:0016020">
    <property type="term" value="C:membrane"/>
    <property type="evidence" value="ECO:0007669"/>
    <property type="project" value="UniProtKB-SubCell"/>
</dbReference>
<feature type="transmembrane region" description="Helical" evidence="15">
    <location>
        <begin position="246"/>
        <end position="266"/>
    </location>
</feature>
<comment type="subcellular location">
    <subcellularLocation>
        <location evidence="1">Membrane</location>
        <topology evidence="1">Multi-pass membrane protein</topology>
    </subcellularLocation>
</comment>
<protein>
    <recommendedName>
        <fullName evidence="10">Lipid scramblase CLPTM1L</fullName>
    </recommendedName>
    <alternativeName>
        <fullName evidence="12">Cisplatin resistance-related protein 9</fullName>
    </alternativeName>
    <alternativeName>
        <fullName evidence="11">Cleft lip and palate transmembrane protein 1-like protein</fullName>
    </alternativeName>
</protein>
<comment type="similarity">
    <text evidence="2">Belongs to the CLPTM1 family.</text>
</comment>
<sequence length="355" mass="40341">MSEDFTFSQAGLPSDLRRYMKVAQDGGRMIYLPLLLVNELHFRVRDLMEIGSSTLQLPLTVSYEGTSLRTFRFWVHLHEAVYFLRQFGFAEEFIEEIKETLSGSNLGVLAAAALLTAVQLVWEALALKNDIIAWRKKRSTVGISRTSILWRCLCSWLSFLHLLEETSLLVLLPVGLGACTEAWKVFKVFSIRRKASRLQVKKTDDEERKTMEFDAQASRYLSYLVSPLCVGGAVLSLFYLRHRSVYSWLINTLVTGVYAFGFLSMAPQLFVNYKLASVSHLPTAVLVYRGANTLISDLGAGACFFSPSLCVSSSHGLSFFRDELLLFIHLYQRWCFSPKTRRRESATQSKKVKTH</sequence>
<dbReference type="HOGENOM" id="CLU_019907_1_0_1"/>
<keyword evidence="5 15" id="KW-0472">Membrane</keyword>
<organism evidence="16 17">
    <name type="scientific">Tetraodon nigroviridis</name>
    <name type="common">Spotted green pufferfish</name>
    <name type="synonym">Chelonodon nigroviridis</name>
    <dbReference type="NCBI Taxonomy" id="99883"/>
    <lineage>
        <taxon>Eukaryota</taxon>
        <taxon>Metazoa</taxon>
        <taxon>Chordata</taxon>
        <taxon>Craniata</taxon>
        <taxon>Vertebrata</taxon>
        <taxon>Euteleostomi</taxon>
        <taxon>Actinopterygii</taxon>
        <taxon>Neopterygii</taxon>
        <taxon>Teleostei</taxon>
        <taxon>Neoteleostei</taxon>
        <taxon>Acanthomorphata</taxon>
        <taxon>Eupercaria</taxon>
        <taxon>Tetraodontiformes</taxon>
        <taxon>Tetradontoidea</taxon>
        <taxon>Tetraodontidae</taxon>
        <taxon>Tetraodon</taxon>
    </lineage>
</organism>
<evidence type="ECO:0000256" key="4">
    <source>
        <dbReference type="ARBA" id="ARBA00022989"/>
    </source>
</evidence>
<reference evidence="16" key="2">
    <citation type="submission" date="2025-08" db="UniProtKB">
        <authorList>
            <consortium name="Ensembl"/>
        </authorList>
    </citation>
    <scope>IDENTIFICATION</scope>
</reference>
<evidence type="ECO:0000256" key="8">
    <source>
        <dbReference type="ARBA" id="ARBA00035895"/>
    </source>
</evidence>
<evidence type="ECO:0000256" key="12">
    <source>
        <dbReference type="ARBA" id="ARBA00043155"/>
    </source>
</evidence>
<evidence type="ECO:0000256" key="14">
    <source>
        <dbReference type="ARBA" id="ARBA00093208"/>
    </source>
</evidence>
<name>H3CW79_TETNG</name>
<comment type="catalytic activity">
    <reaction evidence="14">
        <text>a 6-(alpha-D-glucosaminyl)-1-(1,2-diacyl-sn-glycero-3-phospho)-1D-myo-inositol(in) = a 6-(alpha-D-glucosaminyl)-1-(1,2-diacyl-sn-glycero-3-phospho)-1D-myo-inositol(out)</text>
        <dbReference type="Rhea" id="RHEA:71491"/>
        <dbReference type="ChEBI" id="CHEBI:57997"/>
    </reaction>
</comment>
<dbReference type="Proteomes" id="UP000007303">
    <property type="component" value="Unassembled WGS sequence"/>
</dbReference>
<evidence type="ECO:0000256" key="2">
    <source>
        <dbReference type="ARBA" id="ARBA00009310"/>
    </source>
</evidence>
<feature type="transmembrane region" description="Helical" evidence="15">
    <location>
        <begin position="220"/>
        <end position="240"/>
    </location>
</feature>
<evidence type="ECO:0000256" key="15">
    <source>
        <dbReference type="SAM" id="Phobius"/>
    </source>
</evidence>
<dbReference type="Ensembl" id="ENSTNIT00000012704.1">
    <property type="protein sequence ID" value="ENSTNIP00000012513.1"/>
    <property type="gene ID" value="ENSTNIG00000009637.1"/>
</dbReference>
<evidence type="ECO:0000313" key="17">
    <source>
        <dbReference type="Proteomes" id="UP000007303"/>
    </source>
</evidence>
<dbReference type="AlphaFoldDB" id="H3CW79"/>
<comment type="catalytic activity">
    <reaction evidence="7">
        <text>a 1,2-diacyl-sn-glycero-3-phosphocholine(in) = a 1,2-diacyl-sn-glycero-3-phosphocholine(out)</text>
        <dbReference type="Rhea" id="RHEA:38571"/>
        <dbReference type="ChEBI" id="CHEBI:57643"/>
    </reaction>
</comment>
<reference evidence="17" key="1">
    <citation type="journal article" date="2004" name="Nature">
        <title>Genome duplication in the teleost fish Tetraodon nigroviridis reveals the early vertebrate proto-karyotype.</title>
        <authorList>
            <person name="Jaillon O."/>
            <person name="Aury J.-M."/>
            <person name="Brunet F."/>
            <person name="Petit J.-L."/>
            <person name="Stange-Thomann N."/>
            <person name="Mauceli E."/>
            <person name="Bouneau L."/>
            <person name="Fischer C."/>
            <person name="Ozouf-Costaz C."/>
            <person name="Bernot A."/>
            <person name="Nicaud S."/>
            <person name="Jaffe D."/>
            <person name="Fisher S."/>
            <person name="Lutfalla G."/>
            <person name="Dossat C."/>
            <person name="Segurens B."/>
            <person name="Dasilva C."/>
            <person name="Salanoubat M."/>
            <person name="Levy M."/>
            <person name="Boudet N."/>
            <person name="Castellano S."/>
            <person name="Anthouard V."/>
            <person name="Jubin C."/>
            <person name="Castelli V."/>
            <person name="Katinka M."/>
            <person name="Vacherie B."/>
            <person name="Biemont C."/>
            <person name="Skalli Z."/>
            <person name="Cattolico L."/>
            <person name="Poulain J."/>
            <person name="De Berardinis V."/>
            <person name="Cruaud C."/>
            <person name="Duprat S."/>
            <person name="Brottier P."/>
            <person name="Coutanceau J.-P."/>
            <person name="Gouzy J."/>
            <person name="Parra G."/>
            <person name="Lardier G."/>
            <person name="Chapple C."/>
            <person name="McKernan K.J."/>
            <person name="McEwan P."/>
            <person name="Bosak S."/>
            <person name="Kellis M."/>
            <person name="Volff J.-N."/>
            <person name="Guigo R."/>
            <person name="Zody M.C."/>
            <person name="Mesirov J."/>
            <person name="Lindblad-Toh K."/>
            <person name="Birren B."/>
            <person name="Nusbaum C."/>
            <person name="Kahn D."/>
            <person name="Robinson-Rechavi M."/>
            <person name="Laudet V."/>
            <person name="Schachter V."/>
            <person name="Quetier F."/>
            <person name="Saurin W."/>
            <person name="Scarpelli C."/>
            <person name="Wincker P."/>
            <person name="Lander E.S."/>
            <person name="Weissenbach J."/>
            <person name="Roest Crollius H."/>
        </authorList>
    </citation>
    <scope>NUCLEOTIDE SEQUENCE [LARGE SCALE GENOMIC DNA]</scope>
</reference>
<proteinExistence type="inferred from homology"/>
<keyword evidence="17" id="KW-1185">Reference proteome</keyword>
<dbReference type="InterPro" id="IPR008429">
    <property type="entry name" value="CLPTM1"/>
</dbReference>
<comment type="function">
    <text evidence="13">Scramblase that mediates the translocation of glucosaminylphosphatidylinositol (alpha-D-GlcN-(1-6)-(1,2-diacyl-sn-glycero-3-phospho)-1D-myo-inositol, GlcN-PI) across the endoplasmic reticulum (ER) membrane, from the cytosolic leaflet to the luminal leaflet of the ER membrane, where it participates in the biosynthesis of glycosylphosphatidylinositol (GPI). GPI is a lipid glycoconjugate involved in post-translational modification of proteins. Can also translocate 1,2-diacyl-sn-glycero-3-phospho-(1D-myo-inositol) (phosphatidylinositol or PI), as well as several other phospholipids (1,2-diacyl-sn-glycero-3-phosphocholine, 1,2-diacyl-sn-glycero-3-phosphoethanolamine), and N-acetylglucosaminylphosphatidylinositol (GlcNAc-PI) in vitro.</text>
</comment>
<reference evidence="16" key="3">
    <citation type="submission" date="2025-09" db="UniProtKB">
        <authorList>
            <consortium name="Ensembl"/>
        </authorList>
    </citation>
    <scope>IDENTIFICATION</scope>
</reference>
<dbReference type="OMA" id="FEINATY"/>
<evidence type="ECO:0000256" key="6">
    <source>
        <dbReference type="ARBA" id="ARBA00024615"/>
    </source>
</evidence>
<comment type="catalytic activity">
    <reaction evidence="8">
        <text>a 1,2-diacyl-sn-glycero-3-phospho-(1D-myo-inositol)(in) = a 1,2-diacyl-sn-glycero-3-phospho-(1D-myo-inositol)(out)</text>
        <dbReference type="Rhea" id="RHEA:38691"/>
        <dbReference type="ChEBI" id="CHEBI:57880"/>
    </reaction>
</comment>
<evidence type="ECO:0000313" key="16">
    <source>
        <dbReference type="Ensembl" id="ENSTNIP00000012513.1"/>
    </source>
</evidence>
<accession>H3CW79</accession>
<dbReference type="GO" id="GO:0012505">
    <property type="term" value="C:endomembrane system"/>
    <property type="evidence" value="ECO:0007669"/>
    <property type="project" value="TreeGrafter"/>
</dbReference>
<evidence type="ECO:0000256" key="5">
    <source>
        <dbReference type="ARBA" id="ARBA00023136"/>
    </source>
</evidence>
<dbReference type="InParanoid" id="H3CW79"/>
<evidence type="ECO:0000256" key="9">
    <source>
        <dbReference type="ARBA" id="ARBA00036810"/>
    </source>
</evidence>
<evidence type="ECO:0000256" key="11">
    <source>
        <dbReference type="ARBA" id="ARBA00042320"/>
    </source>
</evidence>
<dbReference type="PANTHER" id="PTHR21347">
    <property type="entry name" value="CLEFT LIP AND PALATE ASSOCIATED TRANSMEMBRANE PROTEIN-RELATED"/>
    <property type="match status" value="1"/>
</dbReference>
<keyword evidence="3 15" id="KW-0812">Transmembrane</keyword>
<evidence type="ECO:0000256" key="10">
    <source>
        <dbReference type="ARBA" id="ARBA00040905"/>
    </source>
</evidence>
<keyword evidence="4 15" id="KW-1133">Transmembrane helix</keyword>
<dbReference type="Pfam" id="PF05602">
    <property type="entry name" value="CLPTM1"/>
    <property type="match status" value="1"/>
</dbReference>
<dbReference type="GeneTree" id="ENSGT00530000063461"/>
<evidence type="ECO:0000256" key="1">
    <source>
        <dbReference type="ARBA" id="ARBA00004141"/>
    </source>
</evidence>
<comment type="catalytic activity">
    <reaction evidence="9">
        <text>6-(alpha-D-glucosaminyl)-(1-octadecanoyl,2-(9Z)-octadecenoyl-sn-glycero-3-phospho)-1D-myo-inositol(in) = 6-(alpha-D-glucosaminyl)-(1-octadecanoyl,2-(9Z)-octadecenoyl-sn-glycero-3-phospho)-1D-myo-inositol(out)</text>
        <dbReference type="Rhea" id="RHEA:71495"/>
        <dbReference type="ChEBI" id="CHEBI:190691"/>
    </reaction>
</comment>
<comment type="catalytic activity">
    <reaction evidence="6">
        <text>a 1,2-diacyl-sn-glycero-3-phosphoethanolamine(in) = a 1,2-diacyl-sn-glycero-3-phosphoethanolamine(out)</text>
        <dbReference type="Rhea" id="RHEA:38895"/>
        <dbReference type="ChEBI" id="CHEBI:64612"/>
    </reaction>
</comment>
<evidence type="ECO:0000256" key="7">
    <source>
        <dbReference type="ARBA" id="ARBA00024631"/>
    </source>
</evidence>
<evidence type="ECO:0000256" key="13">
    <source>
        <dbReference type="ARBA" id="ARBA00045827"/>
    </source>
</evidence>